<dbReference type="AlphaFoldDB" id="A0A0C3EQ36"/>
<evidence type="ECO:0000256" key="1">
    <source>
        <dbReference type="ARBA" id="ARBA00002803"/>
    </source>
</evidence>
<feature type="repeat" description="Lumazine-binding" evidence="8">
    <location>
        <begin position="1"/>
        <end position="101"/>
    </location>
</feature>
<name>A0A0C3EQ36_9AGAM</name>
<dbReference type="InterPro" id="IPR001783">
    <property type="entry name" value="Lumazine-bd"/>
</dbReference>
<reference evidence="11" key="2">
    <citation type="submission" date="2015-01" db="EMBL/GenBank/DDBJ databases">
        <title>Evolutionary Origins and Diversification of the Mycorrhizal Mutualists.</title>
        <authorList>
            <consortium name="DOE Joint Genome Institute"/>
            <consortium name="Mycorrhizal Genomics Consortium"/>
            <person name="Kohler A."/>
            <person name="Kuo A."/>
            <person name="Nagy L.G."/>
            <person name="Floudas D."/>
            <person name="Copeland A."/>
            <person name="Barry K.W."/>
            <person name="Cichocki N."/>
            <person name="Veneault-Fourrey C."/>
            <person name="LaButti K."/>
            <person name="Lindquist E.A."/>
            <person name="Lipzen A."/>
            <person name="Lundell T."/>
            <person name="Morin E."/>
            <person name="Murat C."/>
            <person name="Riley R."/>
            <person name="Ohm R."/>
            <person name="Sun H."/>
            <person name="Tunlid A."/>
            <person name="Henrissat B."/>
            <person name="Grigoriev I.V."/>
            <person name="Hibbett D.S."/>
            <person name="Martin F."/>
        </authorList>
    </citation>
    <scope>NUCLEOTIDE SEQUENCE [LARGE SCALE GENOMIC DNA]</scope>
    <source>
        <strain evidence="11">Foug A</strain>
    </source>
</reference>
<dbReference type="GO" id="GO:0004746">
    <property type="term" value="F:riboflavin synthase activity"/>
    <property type="evidence" value="ECO:0007669"/>
    <property type="project" value="UniProtKB-EC"/>
</dbReference>
<evidence type="ECO:0000256" key="5">
    <source>
        <dbReference type="ARBA" id="ARBA00022619"/>
    </source>
</evidence>
<dbReference type="PIRSF" id="PIRSF000498">
    <property type="entry name" value="Riboflavin_syn_A"/>
    <property type="match status" value="1"/>
</dbReference>
<reference evidence="10 11" key="1">
    <citation type="submission" date="2014-04" db="EMBL/GenBank/DDBJ databases">
        <authorList>
            <consortium name="DOE Joint Genome Institute"/>
            <person name="Kuo A."/>
            <person name="Kohler A."/>
            <person name="Nagy L.G."/>
            <person name="Floudas D."/>
            <person name="Copeland A."/>
            <person name="Barry K.W."/>
            <person name="Cichocki N."/>
            <person name="Veneault-Fourrey C."/>
            <person name="LaButti K."/>
            <person name="Lindquist E.A."/>
            <person name="Lipzen A."/>
            <person name="Lundell T."/>
            <person name="Morin E."/>
            <person name="Murat C."/>
            <person name="Sun H."/>
            <person name="Tunlid A."/>
            <person name="Henrissat B."/>
            <person name="Grigoriev I.V."/>
            <person name="Hibbett D.S."/>
            <person name="Martin F."/>
            <person name="Nordberg H.P."/>
            <person name="Cantor M.N."/>
            <person name="Hua S.X."/>
        </authorList>
    </citation>
    <scope>NUCLEOTIDE SEQUENCE [LARGE SCALE GENOMIC DNA]</scope>
    <source>
        <strain evidence="10 11">Foug A</strain>
    </source>
</reference>
<evidence type="ECO:0000256" key="4">
    <source>
        <dbReference type="ARBA" id="ARBA00013950"/>
    </source>
</evidence>
<keyword evidence="11" id="KW-1185">Reference proteome</keyword>
<keyword evidence="7" id="KW-0677">Repeat</keyword>
<dbReference type="EC" id="2.5.1.9" evidence="3"/>
<dbReference type="SUPFAM" id="SSF63380">
    <property type="entry name" value="Riboflavin synthase domain-like"/>
    <property type="match status" value="2"/>
</dbReference>
<dbReference type="InterPro" id="IPR017938">
    <property type="entry name" value="Riboflavin_synthase-like_b-brl"/>
</dbReference>
<evidence type="ECO:0000256" key="3">
    <source>
        <dbReference type="ARBA" id="ARBA00012827"/>
    </source>
</evidence>
<dbReference type="Proteomes" id="UP000053989">
    <property type="component" value="Unassembled WGS sequence"/>
</dbReference>
<dbReference type="STRING" id="1036808.A0A0C3EQ36"/>
<gene>
    <name evidence="10" type="ORF">SCLCIDRAFT_519157</name>
</gene>
<evidence type="ECO:0000259" key="9">
    <source>
        <dbReference type="PROSITE" id="PS51177"/>
    </source>
</evidence>
<dbReference type="EMBL" id="KN822005">
    <property type="protein sequence ID" value="KIM70284.1"/>
    <property type="molecule type" value="Genomic_DNA"/>
</dbReference>
<comment type="function">
    <text evidence="1">Catalyzes the dismutation of two molecules of 6,7-dimethyl-8-ribityllumazine, resulting in the formation of riboflavin and 5-amino-6-(D-ribitylamino)uracil.</text>
</comment>
<evidence type="ECO:0000313" key="10">
    <source>
        <dbReference type="EMBL" id="KIM70284.1"/>
    </source>
</evidence>
<dbReference type="FunFam" id="2.40.30.20:FF:000004">
    <property type="entry name" value="Riboflavin synthase, alpha subunit"/>
    <property type="match status" value="1"/>
</dbReference>
<organism evidence="10 11">
    <name type="scientific">Scleroderma citrinum Foug A</name>
    <dbReference type="NCBI Taxonomy" id="1036808"/>
    <lineage>
        <taxon>Eukaryota</taxon>
        <taxon>Fungi</taxon>
        <taxon>Dikarya</taxon>
        <taxon>Basidiomycota</taxon>
        <taxon>Agaricomycotina</taxon>
        <taxon>Agaricomycetes</taxon>
        <taxon>Agaricomycetidae</taxon>
        <taxon>Boletales</taxon>
        <taxon>Sclerodermatineae</taxon>
        <taxon>Sclerodermataceae</taxon>
        <taxon>Scleroderma</taxon>
    </lineage>
</organism>
<dbReference type="InParanoid" id="A0A0C3EQ36"/>
<proteinExistence type="predicted"/>
<feature type="domain" description="Lumazine-binding" evidence="9">
    <location>
        <begin position="1"/>
        <end position="101"/>
    </location>
</feature>
<dbReference type="Pfam" id="PF00677">
    <property type="entry name" value="Lum_binding"/>
    <property type="match status" value="2"/>
</dbReference>
<dbReference type="PANTHER" id="PTHR21098:SF0">
    <property type="entry name" value="RIBOFLAVIN SYNTHASE"/>
    <property type="match status" value="1"/>
</dbReference>
<keyword evidence="5" id="KW-0686">Riboflavin biosynthesis</keyword>
<protein>
    <recommendedName>
        <fullName evidence="4">Riboflavin synthase</fullName>
        <ecNumber evidence="3">2.5.1.9</ecNumber>
    </recommendedName>
</protein>
<keyword evidence="6" id="KW-0808">Transferase</keyword>
<dbReference type="PANTHER" id="PTHR21098">
    <property type="entry name" value="RIBOFLAVIN SYNTHASE ALPHA CHAIN"/>
    <property type="match status" value="1"/>
</dbReference>
<dbReference type="Gene3D" id="2.40.30.20">
    <property type="match status" value="2"/>
</dbReference>
<evidence type="ECO:0000313" key="11">
    <source>
        <dbReference type="Proteomes" id="UP000053989"/>
    </source>
</evidence>
<evidence type="ECO:0000256" key="8">
    <source>
        <dbReference type="PROSITE-ProRule" id="PRU00524"/>
    </source>
</evidence>
<dbReference type="InterPro" id="IPR026017">
    <property type="entry name" value="Lumazine-bd_dom"/>
</dbReference>
<feature type="repeat" description="Lumazine-binding" evidence="8">
    <location>
        <begin position="102"/>
        <end position="206"/>
    </location>
</feature>
<dbReference type="NCBIfam" id="TIGR00187">
    <property type="entry name" value="ribE"/>
    <property type="match status" value="1"/>
</dbReference>
<comment type="pathway">
    <text evidence="2">Cofactor biosynthesis; riboflavin biosynthesis; riboflavin from 2-hydroxy-3-oxobutyl phosphate and 5-amino-6-(D-ribitylamino)uracil: step 2/2.</text>
</comment>
<dbReference type="NCBIfam" id="NF006767">
    <property type="entry name" value="PRK09289.1"/>
    <property type="match status" value="1"/>
</dbReference>
<dbReference type="InterPro" id="IPR023366">
    <property type="entry name" value="ATP_synth_asu-like_sf"/>
</dbReference>
<evidence type="ECO:0000256" key="6">
    <source>
        <dbReference type="ARBA" id="ARBA00022679"/>
    </source>
</evidence>
<dbReference type="FunCoup" id="A0A0C3EQ36">
    <property type="interactions" value="124"/>
</dbReference>
<evidence type="ECO:0000256" key="7">
    <source>
        <dbReference type="ARBA" id="ARBA00022737"/>
    </source>
</evidence>
<dbReference type="PROSITE" id="PS51177">
    <property type="entry name" value="LUMAZINE_BIND"/>
    <property type="match status" value="2"/>
</dbReference>
<dbReference type="HOGENOM" id="CLU_034388_1_1_1"/>
<sequence>MFTGLVEHLGTVSSIERNEGGYTLTISDSAAILGDCHLGDSIAVNGACLTVTEFNPVQDGGYFKVFLANETLARTDHGDREVGEKVNLERAMGTNARFGGHFVQGHIDTTATIVDRQTDGESLRMWFRLPEPTPDRPSLLSYFIPKGFVTIDGTSLTLTEVNDAERTFGIMLIKYTREHINLVKKANGAMVNIEVDMVGKYVVKSVVACLGEGGSAIRELVEKIVNDIVTRRLAA</sequence>
<dbReference type="GO" id="GO:0009231">
    <property type="term" value="P:riboflavin biosynthetic process"/>
    <property type="evidence" value="ECO:0007669"/>
    <property type="project" value="UniProtKB-KW"/>
</dbReference>
<dbReference type="CDD" id="cd00402">
    <property type="entry name" value="Riboflavin_synthase_like"/>
    <property type="match status" value="1"/>
</dbReference>
<dbReference type="FunFam" id="2.40.30.20:FF:000003">
    <property type="entry name" value="Riboflavin synthase, alpha subunit"/>
    <property type="match status" value="1"/>
</dbReference>
<feature type="domain" description="Lumazine-binding" evidence="9">
    <location>
        <begin position="102"/>
        <end position="206"/>
    </location>
</feature>
<accession>A0A0C3EQ36</accession>
<dbReference type="OrthoDB" id="10258924at2759"/>
<evidence type="ECO:0000256" key="2">
    <source>
        <dbReference type="ARBA" id="ARBA00004887"/>
    </source>
</evidence>